<accession>A0A919A016</accession>
<evidence type="ECO:0000256" key="1">
    <source>
        <dbReference type="SAM" id="MobiDB-lite"/>
    </source>
</evidence>
<organism evidence="2 3">
    <name type="scientific">Streptomyces longispororuber</name>
    <dbReference type="NCBI Taxonomy" id="68230"/>
    <lineage>
        <taxon>Bacteria</taxon>
        <taxon>Bacillati</taxon>
        <taxon>Actinomycetota</taxon>
        <taxon>Actinomycetes</taxon>
        <taxon>Kitasatosporales</taxon>
        <taxon>Streptomycetaceae</taxon>
        <taxon>Streptomyces</taxon>
    </lineage>
</organism>
<reference evidence="2" key="2">
    <citation type="submission" date="2020-09" db="EMBL/GenBank/DDBJ databases">
        <authorList>
            <person name="Sun Q."/>
            <person name="Ohkuma M."/>
        </authorList>
    </citation>
    <scope>NUCLEOTIDE SEQUENCE</scope>
    <source>
        <strain evidence="2">JCM 4784</strain>
    </source>
</reference>
<comment type="caution">
    <text evidence="2">The sequence shown here is derived from an EMBL/GenBank/DDBJ whole genome shotgun (WGS) entry which is preliminary data.</text>
</comment>
<evidence type="ECO:0000313" key="3">
    <source>
        <dbReference type="Proteomes" id="UP000608024"/>
    </source>
</evidence>
<dbReference type="EMBL" id="BNBT01000104">
    <property type="protein sequence ID" value="GHE78827.1"/>
    <property type="molecule type" value="Genomic_DNA"/>
</dbReference>
<gene>
    <name evidence="2" type="ORF">GCM10018785_53730</name>
</gene>
<proteinExistence type="predicted"/>
<keyword evidence="3" id="KW-1185">Reference proteome</keyword>
<reference evidence="2" key="1">
    <citation type="journal article" date="2014" name="Int. J. Syst. Evol. Microbiol.">
        <title>Complete genome sequence of Corynebacterium casei LMG S-19264T (=DSM 44701T), isolated from a smear-ripened cheese.</title>
        <authorList>
            <consortium name="US DOE Joint Genome Institute (JGI-PGF)"/>
            <person name="Walter F."/>
            <person name="Albersmeier A."/>
            <person name="Kalinowski J."/>
            <person name="Ruckert C."/>
        </authorList>
    </citation>
    <scope>NUCLEOTIDE SEQUENCE</scope>
    <source>
        <strain evidence="2">JCM 4784</strain>
    </source>
</reference>
<feature type="region of interest" description="Disordered" evidence="1">
    <location>
        <begin position="1"/>
        <end position="48"/>
    </location>
</feature>
<sequence length="48" mass="5326">MSDLDPIDSLLIPAPHRDRTTPHPLRPALGAPPRTERPVPPARRTRPS</sequence>
<protein>
    <submittedName>
        <fullName evidence="2">Uncharacterized protein</fullName>
    </submittedName>
</protein>
<dbReference type="Proteomes" id="UP000608024">
    <property type="component" value="Unassembled WGS sequence"/>
</dbReference>
<name>A0A919A016_9ACTN</name>
<dbReference type="AlphaFoldDB" id="A0A919A016"/>
<evidence type="ECO:0000313" key="2">
    <source>
        <dbReference type="EMBL" id="GHE78827.1"/>
    </source>
</evidence>